<accession>A0A8J2NKN3</accession>
<evidence type="ECO:0000313" key="3">
    <source>
        <dbReference type="Proteomes" id="UP000708208"/>
    </source>
</evidence>
<dbReference type="EMBL" id="CAJVCH010016933">
    <property type="protein sequence ID" value="CAG7682224.1"/>
    <property type="molecule type" value="Genomic_DNA"/>
</dbReference>
<dbReference type="OrthoDB" id="45365at2759"/>
<dbReference type="AlphaFoldDB" id="A0A8J2NKN3"/>
<dbReference type="SMART" id="SM00875">
    <property type="entry name" value="BACK"/>
    <property type="match status" value="1"/>
</dbReference>
<name>A0A8J2NKN3_9HEXA</name>
<comment type="caution">
    <text evidence="2">The sequence shown here is derived from an EMBL/GenBank/DDBJ whole genome shotgun (WGS) entry which is preliminary data.</text>
</comment>
<proteinExistence type="predicted"/>
<organism evidence="2 3">
    <name type="scientific">Allacma fusca</name>
    <dbReference type="NCBI Taxonomy" id="39272"/>
    <lineage>
        <taxon>Eukaryota</taxon>
        <taxon>Metazoa</taxon>
        <taxon>Ecdysozoa</taxon>
        <taxon>Arthropoda</taxon>
        <taxon>Hexapoda</taxon>
        <taxon>Collembola</taxon>
        <taxon>Symphypleona</taxon>
        <taxon>Sminthuridae</taxon>
        <taxon>Allacma</taxon>
    </lineage>
</organism>
<dbReference type="Pfam" id="PF07707">
    <property type="entry name" value="BACK"/>
    <property type="match status" value="1"/>
</dbReference>
<reference evidence="2" key="1">
    <citation type="submission" date="2021-06" db="EMBL/GenBank/DDBJ databases">
        <authorList>
            <person name="Hodson N. C."/>
            <person name="Mongue J. A."/>
            <person name="Jaron S. K."/>
        </authorList>
    </citation>
    <scope>NUCLEOTIDE SEQUENCE</scope>
</reference>
<dbReference type="InterPro" id="IPR000210">
    <property type="entry name" value="BTB/POZ_dom"/>
</dbReference>
<dbReference type="SMART" id="SM00225">
    <property type="entry name" value="BTB"/>
    <property type="match status" value="1"/>
</dbReference>
<evidence type="ECO:0000259" key="1">
    <source>
        <dbReference type="PROSITE" id="PS50097"/>
    </source>
</evidence>
<keyword evidence="3" id="KW-1185">Reference proteome</keyword>
<feature type="domain" description="BTB" evidence="1">
    <location>
        <begin position="41"/>
        <end position="108"/>
    </location>
</feature>
<gene>
    <name evidence="2" type="ORF">AFUS01_LOCUS2887</name>
</gene>
<dbReference type="PANTHER" id="PTHR45774">
    <property type="entry name" value="BTB/POZ DOMAIN-CONTAINING"/>
    <property type="match status" value="1"/>
</dbReference>
<dbReference type="Pfam" id="PF00651">
    <property type="entry name" value="BTB"/>
    <property type="match status" value="1"/>
</dbReference>
<protein>
    <recommendedName>
        <fullName evidence="1">BTB domain-containing protein</fullName>
    </recommendedName>
</protein>
<dbReference type="PROSITE" id="PS50097">
    <property type="entry name" value="BTB"/>
    <property type="match status" value="1"/>
</dbReference>
<evidence type="ECO:0000313" key="2">
    <source>
        <dbReference type="EMBL" id="CAG7682224.1"/>
    </source>
</evidence>
<dbReference type="Proteomes" id="UP000708208">
    <property type="component" value="Unassembled WGS sequence"/>
</dbReference>
<dbReference type="PANTHER" id="PTHR45774:SF3">
    <property type="entry name" value="BTB (POZ) DOMAIN-CONTAINING 2B-RELATED"/>
    <property type="match status" value="1"/>
</dbReference>
<dbReference type="InterPro" id="IPR011705">
    <property type="entry name" value="BACK"/>
</dbReference>
<sequence>MDPDILLENLGITKLKKSSQFIHCDTVGAANLEFLKRKKHFDVTFEVGQEKKKISCHNSFLMSRSPAFETLFSAKFDSSNPISLPNVEPATFELFLGFVYSDEFTTNIPMAIKLLQLGVKYDVKPLVQKCEQLMSEDIQLDDAIETFTIARRYSLQTLMDQAGEILICHFEALSKGSNFRHFDEQTLMYLLKRDELPLEELKLFNIILRWASDNMGDN</sequence>